<sequence>MARMCWSASADLVAGGIITTVGAACVIRAARRRRRAVPLAALPLLLGAHQVIEAVIWNAGGGSGPATTAWAVIALPLLPLWVSLGVLCAAPDRARRRLLLPVAAGVLTSTALAHTLATTPVVAEIRGHTMGYAIGLPYAPLLLGAYLLSTVGALLMSGDKGLVLLGLLAGIGAALCAVVWRMEFISTWCAWAAVCSLVLYRWTGTVRPSAASPLVRPAGLR</sequence>
<feature type="transmembrane region" description="Helical" evidence="1">
    <location>
        <begin position="37"/>
        <end position="57"/>
    </location>
</feature>
<keyword evidence="3" id="KW-1185">Reference proteome</keyword>
<dbReference type="AlphaFoldDB" id="A0A1G8T3C8"/>
<dbReference type="STRING" id="417292.SAMN05421806_10133"/>
<dbReference type="Proteomes" id="UP000199155">
    <property type="component" value="Unassembled WGS sequence"/>
</dbReference>
<dbReference type="InterPro" id="IPR046737">
    <property type="entry name" value="DUF6629"/>
</dbReference>
<feature type="transmembrane region" description="Helical" evidence="1">
    <location>
        <begin position="69"/>
        <end position="91"/>
    </location>
</feature>
<keyword evidence="1" id="KW-0812">Transmembrane</keyword>
<feature type="transmembrane region" description="Helical" evidence="1">
    <location>
        <begin position="185"/>
        <end position="202"/>
    </location>
</feature>
<keyword evidence="1" id="KW-0472">Membrane</keyword>
<proteinExistence type="predicted"/>
<name>A0A1G8T3C8_9ACTN</name>
<gene>
    <name evidence="2" type="ORF">SAMN05421806_10133</name>
</gene>
<feature type="transmembrane region" description="Helical" evidence="1">
    <location>
        <begin position="137"/>
        <end position="155"/>
    </location>
</feature>
<dbReference type="Pfam" id="PF20334">
    <property type="entry name" value="DUF6629"/>
    <property type="match status" value="1"/>
</dbReference>
<evidence type="ECO:0000313" key="3">
    <source>
        <dbReference type="Proteomes" id="UP000199155"/>
    </source>
</evidence>
<keyword evidence="1" id="KW-1133">Transmembrane helix</keyword>
<feature type="transmembrane region" description="Helical" evidence="1">
    <location>
        <begin position="98"/>
        <end position="117"/>
    </location>
</feature>
<organism evidence="2 3">
    <name type="scientific">Streptomyces indicus</name>
    <dbReference type="NCBI Taxonomy" id="417292"/>
    <lineage>
        <taxon>Bacteria</taxon>
        <taxon>Bacillati</taxon>
        <taxon>Actinomycetota</taxon>
        <taxon>Actinomycetes</taxon>
        <taxon>Kitasatosporales</taxon>
        <taxon>Streptomycetaceae</taxon>
        <taxon>Streptomyces</taxon>
    </lineage>
</organism>
<dbReference type="PROSITE" id="PS51257">
    <property type="entry name" value="PROKAR_LIPOPROTEIN"/>
    <property type="match status" value="1"/>
</dbReference>
<evidence type="ECO:0000313" key="2">
    <source>
        <dbReference type="EMBL" id="SDJ36068.1"/>
    </source>
</evidence>
<evidence type="ECO:0000256" key="1">
    <source>
        <dbReference type="SAM" id="Phobius"/>
    </source>
</evidence>
<accession>A0A1G8T3C8</accession>
<reference evidence="2 3" key="1">
    <citation type="submission" date="2016-10" db="EMBL/GenBank/DDBJ databases">
        <authorList>
            <person name="de Groot N.N."/>
        </authorList>
    </citation>
    <scope>NUCLEOTIDE SEQUENCE [LARGE SCALE GENOMIC DNA]</scope>
    <source>
        <strain evidence="2 3">CGMCC 4.5727</strain>
    </source>
</reference>
<feature type="transmembrane region" description="Helical" evidence="1">
    <location>
        <begin position="162"/>
        <end position="180"/>
    </location>
</feature>
<dbReference type="EMBL" id="FNFF01000001">
    <property type="protein sequence ID" value="SDJ36068.1"/>
    <property type="molecule type" value="Genomic_DNA"/>
</dbReference>
<protein>
    <submittedName>
        <fullName evidence="2">Uncharacterized protein</fullName>
    </submittedName>
</protein>